<keyword evidence="6 7" id="KW-0472">Membrane</keyword>
<name>A0A7C3LRY3_9BACT</name>
<dbReference type="EMBL" id="DTMM01000087">
    <property type="protein sequence ID" value="HFT93180.1"/>
    <property type="molecule type" value="Genomic_DNA"/>
</dbReference>
<evidence type="ECO:0000256" key="5">
    <source>
        <dbReference type="ARBA" id="ARBA00022989"/>
    </source>
</evidence>
<comment type="caution">
    <text evidence="8">The sequence shown here is derived from an EMBL/GenBank/DDBJ whole genome shotgun (WGS) entry which is preliminary data.</text>
</comment>
<dbReference type="PANTHER" id="PTHR33884:SF3">
    <property type="entry name" value="UPF0410 PROTEIN YMGE"/>
    <property type="match status" value="1"/>
</dbReference>
<protein>
    <submittedName>
        <fullName evidence="8">GlsB/YeaQ/YmgE family stress response membrane protein</fullName>
    </submittedName>
</protein>
<organism evidence="8">
    <name type="scientific">Leptospirillum ferriphilum</name>
    <dbReference type="NCBI Taxonomy" id="178606"/>
    <lineage>
        <taxon>Bacteria</taxon>
        <taxon>Pseudomonadati</taxon>
        <taxon>Nitrospirota</taxon>
        <taxon>Nitrospiria</taxon>
        <taxon>Nitrospirales</taxon>
        <taxon>Nitrospiraceae</taxon>
        <taxon>Leptospirillum</taxon>
    </lineage>
</organism>
<keyword evidence="5 7" id="KW-1133">Transmembrane helix</keyword>
<evidence type="ECO:0000256" key="3">
    <source>
        <dbReference type="ARBA" id="ARBA00022475"/>
    </source>
</evidence>
<gene>
    <name evidence="8" type="ORF">ENX03_04435</name>
</gene>
<evidence type="ECO:0000256" key="1">
    <source>
        <dbReference type="ARBA" id="ARBA00004651"/>
    </source>
</evidence>
<comment type="subcellular location">
    <subcellularLocation>
        <location evidence="1">Cell membrane</location>
        <topology evidence="1">Multi-pass membrane protein</topology>
    </subcellularLocation>
</comment>
<proteinExistence type="inferred from homology"/>
<keyword evidence="3" id="KW-1003">Cell membrane</keyword>
<feature type="transmembrane region" description="Helical" evidence="7">
    <location>
        <begin position="28"/>
        <end position="47"/>
    </location>
</feature>
<keyword evidence="4 7" id="KW-0812">Transmembrane</keyword>
<dbReference type="InterPro" id="IPR007341">
    <property type="entry name" value="Transgly_assoc"/>
</dbReference>
<evidence type="ECO:0000313" key="8">
    <source>
        <dbReference type="EMBL" id="HFT93180.1"/>
    </source>
</evidence>
<feature type="transmembrane region" description="Helical" evidence="7">
    <location>
        <begin position="59"/>
        <end position="79"/>
    </location>
</feature>
<reference evidence="8" key="1">
    <citation type="journal article" date="2020" name="mSystems">
        <title>Genome- and Community-Level Interaction Insights into Carbon Utilization and Element Cycling Functions of Hydrothermarchaeota in Hydrothermal Sediment.</title>
        <authorList>
            <person name="Zhou Z."/>
            <person name="Liu Y."/>
            <person name="Xu W."/>
            <person name="Pan J."/>
            <person name="Luo Z.H."/>
            <person name="Li M."/>
        </authorList>
    </citation>
    <scope>NUCLEOTIDE SEQUENCE [LARGE SCALE GENOMIC DNA]</scope>
    <source>
        <strain evidence="8">SpSt-902</strain>
    </source>
</reference>
<evidence type="ECO:0000256" key="6">
    <source>
        <dbReference type="ARBA" id="ARBA00023136"/>
    </source>
</evidence>
<evidence type="ECO:0000256" key="2">
    <source>
        <dbReference type="ARBA" id="ARBA00011006"/>
    </source>
</evidence>
<dbReference type="AlphaFoldDB" id="A0A7C3LRY3"/>
<dbReference type="PANTHER" id="PTHR33884">
    <property type="entry name" value="UPF0410 PROTEIN YMGE"/>
    <property type="match status" value="1"/>
</dbReference>
<comment type="similarity">
    <text evidence="2">Belongs to the UPF0410 family.</text>
</comment>
<accession>A0A7C3LRY3</accession>
<evidence type="ECO:0000256" key="7">
    <source>
        <dbReference type="SAM" id="Phobius"/>
    </source>
</evidence>
<sequence length="85" mass="8740">MSLLAWILLGLVAGFSASKIMNGTGQGVLMDIALGIVGAVVGGWVFNAFGMTGVGGFNIYSLIVAFVGAALLLGLYHAFFSRATR</sequence>
<dbReference type="GO" id="GO:0005886">
    <property type="term" value="C:plasma membrane"/>
    <property type="evidence" value="ECO:0007669"/>
    <property type="project" value="UniProtKB-SubCell"/>
</dbReference>
<dbReference type="Pfam" id="PF04226">
    <property type="entry name" value="Transgly_assoc"/>
    <property type="match status" value="1"/>
</dbReference>
<evidence type="ECO:0000256" key="4">
    <source>
        <dbReference type="ARBA" id="ARBA00022692"/>
    </source>
</evidence>